<evidence type="ECO:0000256" key="5">
    <source>
        <dbReference type="ARBA" id="ARBA00022989"/>
    </source>
</evidence>
<evidence type="ECO:0000256" key="7">
    <source>
        <dbReference type="SAM" id="Phobius"/>
    </source>
</evidence>
<comment type="similarity">
    <text evidence="2">Belongs to the purine-cytosine permease (2.A.39) family.</text>
</comment>
<evidence type="ECO:0000256" key="3">
    <source>
        <dbReference type="ARBA" id="ARBA00022448"/>
    </source>
</evidence>
<keyword evidence="3" id="KW-0813">Transport</keyword>
<dbReference type="GO" id="GO:0022857">
    <property type="term" value="F:transmembrane transporter activity"/>
    <property type="evidence" value="ECO:0007669"/>
    <property type="project" value="InterPro"/>
</dbReference>
<evidence type="ECO:0000256" key="6">
    <source>
        <dbReference type="ARBA" id="ARBA00023136"/>
    </source>
</evidence>
<feature type="transmembrane region" description="Helical" evidence="7">
    <location>
        <begin position="28"/>
        <end position="52"/>
    </location>
</feature>
<dbReference type="EMBL" id="CAJOAX010055254">
    <property type="protein sequence ID" value="CAF4326454.1"/>
    <property type="molecule type" value="Genomic_DNA"/>
</dbReference>
<comment type="subcellular location">
    <subcellularLocation>
        <location evidence="1">Membrane</location>
        <topology evidence="1">Multi-pass membrane protein</topology>
    </subcellularLocation>
</comment>
<keyword evidence="6 7" id="KW-0472">Membrane</keyword>
<dbReference type="GO" id="GO:0005886">
    <property type="term" value="C:plasma membrane"/>
    <property type="evidence" value="ECO:0007669"/>
    <property type="project" value="TreeGrafter"/>
</dbReference>
<sequence length="128" mass="13568">VSANLIVPCFAGGTLGPAVFKLNLYDSFAAIIFFNLLGIIPVAAIACFGPASGLRTMIFSRYSWGYYGASITSTINVIASIGWAALNSITGALTLRVVFNDSLPMAASIIIIAIITMVVSFIGYKWIH</sequence>
<evidence type="ECO:0000313" key="8">
    <source>
        <dbReference type="EMBL" id="CAF4326454.1"/>
    </source>
</evidence>
<evidence type="ECO:0000256" key="1">
    <source>
        <dbReference type="ARBA" id="ARBA00004141"/>
    </source>
</evidence>
<gene>
    <name evidence="8" type="ORF">OTI717_LOCUS42827</name>
</gene>
<feature type="transmembrane region" description="Helical" evidence="7">
    <location>
        <begin position="64"/>
        <end position="86"/>
    </location>
</feature>
<evidence type="ECO:0000313" key="9">
    <source>
        <dbReference type="Proteomes" id="UP000663823"/>
    </source>
</evidence>
<feature type="non-terminal residue" evidence="8">
    <location>
        <position position="1"/>
    </location>
</feature>
<name>A0A820JI43_9BILA</name>
<comment type="caution">
    <text evidence="8">The sequence shown here is derived from an EMBL/GenBank/DDBJ whole genome shotgun (WGS) entry which is preliminary data.</text>
</comment>
<dbReference type="Pfam" id="PF02133">
    <property type="entry name" value="Transp_cyt_pur"/>
    <property type="match status" value="1"/>
</dbReference>
<dbReference type="Proteomes" id="UP000663823">
    <property type="component" value="Unassembled WGS sequence"/>
</dbReference>
<dbReference type="Gene3D" id="1.10.4160.10">
    <property type="entry name" value="Hydantoin permease"/>
    <property type="match status" value="1"/>
</dbReference>
<evidence type="ECO:0000256" key="4">
    <source>
        <dbReference type="ARBA" id="ARBA00022692"/>
    </source>
</evidence>
<dbReference type="PANTHER" id="PTHR31806:SF1">
    <property type="entry name" value="PURINE-CYTOSINE PERMEASE FCY2-RELATED"/>
    <property type="match status" value="1"/>
</dbReference>
<feature type="transmembrane region" description="Helical" evidence="7">
    <location>
        <begin position="106"/>
        <end position="127"/>
    </location>
</feature>
<feature type="non-terminal residue" evidence="8">
    <location>
        <position position="128"/>
    </location>
</feature>
<reference evidence="8" key="1">
    <citation type="submission" date="2021-02" db="EMBL/GenBank/DDBJ databases">
        <authorList>
            <person name="Nowell W R."/>
        </authorList>
    </citation>
    <scope>NUCLEOTIDE SEQUENCE</scope>
</reference>
<dbReference type="InterPro" id="IPR001248">
    <property type="entry name" value="Pur-cyt_permease"/>
</dbReference>
<keyword evidence="4 7" id="KW-0812">Transmembrane</keyword>
<dbReference type="AlphaFoldDB" id="A0A820JI43"/>
<dbReference type="PANTHER" id="PTHR31806">
    <property type="entry name" value="PURINE-CYTOSINE PERMEASE FCY2-RELATED"/>
    <property type="match status" value="1"/>
</dbReference>
<evidence type="ECO:0000256" key="2">
    <source>
        <dbReference type="ARBA" id="ARBA00008974"/>
    </source>
</evidence>
<accession>A0A820JI43</accession>
<keyword evidence="5 7" id="KW-1133">Transmembrane helix</keyword>
<dbReference type="InterPro" id="IPR026030">
    <property type="entry name" value="Pur-cyt_permease_Fcy2/21/22"/>
</dbReference>
<proteinExistence type="inferred from homology"/>
<protein>
    <submittedName>
        <fullName evidence="8">Uncharacterized protein</fullName>
    </submittedName>
</protein>
<organism evidence="8 9">
    <name type="scientific">Rotaria sordida</name>
    <dbReference type="NCBI Taxonomy" id="392033"/>
    <lineage>
        <taxon>Eukaryota</taxon>
        <taxon>Metazoa</taxon>
        <taxon>Spiralia</taxon>
        <taxon>Gnathifera</taxon>
        <taxon>Rotifera</taxon>
        <taxon>Eurotatoria</taxon>
        <taxon>Bdelloidea</taxon>
        <taxon>Philodinida</taxon>
        <taxon>Philodinidae</taxon>
        <taxon>Rotaria</taxon>
    </lineage>
</organism>